<name>A0A1I2SGW0_9LACO</name>
<dbReference type="InterPro" id="IPR028098">
    <property type="entry name" value="Glyco_trans_4-like_N"/>
</dbReference>
<dbReference type="AlphaFoldDB" id="A0A1I2SGW0"/>
<proteinExistence type="predicted"/>
<keyword evidence="3" id="KW-0328">Glycosyltransferase</keyword>
<reference evidence="4" key="1">
    <citation type="submission" date="2016-10" db="EMBL/GenBank/DDBJ databases">
        <authorList>
            <person name="Varghese N."/>
            <person name="Submissions S."/>
        </authorList>
    </citation>
    <scope>NUCLEOTIDE SEQUENCE [LARGE SCALE GENOMIC DNA]</scope>
    <source>
        <strain evidence="4">DSM 20403</strain>
    </source>
</reference>
<dbReference type="Proteomes" id="UP000182635">
    <property type="component" value="Unassembled WGS sequence"/>
</dbReference>
<dbReference type="Gene3D" id="3.40.50.2000">
    <property type="entry name" value="Glycogen Phosphorylase B"/>
    <property type="match status" value="2"/>
</dbReference>
<dbReference type="Pfam" id="PF00534">
    <property type="entry name" value="Glycos_transf_1"/>
    <property type="match status" value="1"/>
</dbReference>
<dbReference type="EMBL" id="FOPI01000027">
    <property type="protein sequence ID" value="SFG49271.1"/>
    <property type="molecule type" value="Genomic_DNA"/>
</dbReference>
<feature type="domain" description="Glycosyltransferase subfamily 4-like N-terminal" evidence="2">
    <location>
        <begin position="43"/>
        <end position="139"/>
    </location>
</feature>
<dbReference type="Pfam" id="PF13439">
    <property type="entry name" value="Glyco_transf_4"/>
    <property type="match status" value="1"/>
</dbReference>
<dbReference type="OrthoDB" id="9802525at2"/>
<dbReference type="InterPro" id="IPR001296">
    <property type="entry name" value="Glyco_trans_1"/>
</dbReference>
<gene>
    <name evidence="3" type="ORF">SAMN02910432_01587</name>
</gene>
<dbReference type="CDD" id="cd03801">
    <property type="entry name" value="GT4_PimA-like"/>
    <property type="match status" value="1"/>
</dbReference>
<evidence type="ECO:0000313" key="4">
    <source>
        <dbReference type="Proteomes" id="UP000182635"/>
    </source>
</evidence>
<dbReference type="PANTHER" id="PTHR45947">
    <property type="entry name" value="SULFOQUINOVOSYL TRANSFERASE SQD2"/>
    <property type="match status" value="1"/>
</dbReference>
<dbReference type="RefSeq" id="WP_014073214.1">
    <property type="nucleotide sequence ID" value="NZ_AYYL01000027.1"/>
</dbReference>
<accession>A0A1I2SGW0</accession>
<evidence type="ECO:0000313" key="3">
    <source>
        <dbReference type="EMBL" id="SFG49271.1"/>
    </source>
</evidence>
<dbReference type="SUPFAM" id="SSF53756">
    <property type="entry name" value="UDP-Glycosyltransferase/glycogen phosphorylase"/>
    <property type="match status" value="1"/>
</dbReference>
<evidence type="ECO:0000259" key="1">
    <source>
        <dbReference type="Pfam" id="PF00534"/>
    </source>
</evidence>
<organism evidence="3 4">
    <name type="scientific">Ligilactobacillus ruminis DSM 20403 = NBRC 102161</name>
    <dbReference type="NCBI Taxonomy" id="1423798"/>
    <lineage>
        <taxon>Bacteria</taxon>
        <taxon>Bacillati</taxon>
        <taxon>Bacillota</taxon>
        <taxon>Bacilli</taxon>
        <taxon>Lactobacillales</taxon>
        <taxon>Lactobacillaceae</taxon>
        <taxon>Ligilactobacillus</taxon>
    </lineage>
</organism>
<keyword evidence="3" id="KW-0808">Transferase</keyword>
<feature type="domain" description="Glycosyl transferase family 1" evidence="1">
    <location>
        <begin position="154"/>
        <end position="280"/>
    </location>
</feature>
<dbReference type="PANTHER" id="PTHR45947:SF3">
    <property type="entry name" value="SULFOQUINOVOSYL TRANSFERASE SQD2"/>
    <property type="match status" value="1"/>
</dbReference>
<dbReference type="GO" id="GO:0016757">
    <property type="term" value="F:glycosyltransferase activity"/>
    <property type="evidence" value="ECO:0007669"/>
    <property type="project" value="UniProtKB-KW"/>
</dbReference>
<evidence type="ECO:0000259" key="2">
    <source>
        <dbReference type="Pfam" id="PF13439"/>
    </source>
</evidence>
<protein>
    <submittedName>
        <fullName evidence="3">1,2-diacylglycerol-3-alpha-glucose alpha-1,2-galactosyltransferase</fullName>
    </submittedName>
</protein>
<dbReference type="InterPro" id="IPR050194">
    <property type="entry name" value="Glycosyltransferase_grp1"/>
</dbReference>
<dbReference type="GeneID" id="29803107"/>
<sequence>MLDIHMFSSATKVKGQGVGSAYLELIRLLEEHHADSMKVSINKFGKADISHYHTIDPLFYLSTMRPGHGTRIGYVHFLPETLEGSLKIPQPFRSIFYHYVIAFYKKMDAIVVVNPSFIPKLSAYGISEDKITYIPNFVSSSEFYEMETSEKMLLRKKLKISEEDFVVVGVGQLQERKGVFDFIELAKRHPEIKFIWVGGFSFGKMTDGYEELKKVVENPPDNLCFPGIVDRNQMNKYYNMADLFLLPSFNELFPMSVLEACSTNTPVMLRDLSLYHSIIAGKYEPCKDLSEMDEKLTVLVSSPKRIAELKGFARDVSKEYSEERLASIWQKYYECQARKSSK</sequence>